<evidence type="ECO:0000256" key="3">
    <source>
        <dbReference type="SAM" id="MobiDB-lite"/>
    </source>
</evidence>
<reference evidence="5" key="1">
    <citation type="submission" date="2025-08" db="UniProtKB">
        <authorList>
            <consortium name="Ensembl"/>
        </authorList>
    </citation>
    <scope>IDENTIFICATION</scope>
</reference>
<feature type="compositionally biased region" description="Basic and acidic residues" evidence="3">
    <location>
        <begin position="57"/>
        <end position="73"/>
    </location>
</feature>
<dbReference type="AlphaFoldDB" id="A0A8C4UIU7"/>
<feature type="coiled-coil region" evidence="2">
    <location>
        <begin position="443"/>
        <end position="477"/>
    </location>
</feature>
<feature type="coiled-coil region" evidence="2">
    <location>
        <begin position="225"/>
        <end position="252"/>
    </location>
</feature>
<organism evidence="5 6">
    <name type="scientific">Falco tinnunculus</name>
    <name type="common">Common kestrel</name>
    <dbReference type="NCBI Taxonomy" id="100819"/>
    <lineage>
        <taxon>Eukaryota</taxon>
        <taxon>Metazoa</taxon>
        <taxon>Chordata</taxon>
        <taxon>Craniata</taxon>
        <taxon>Vertebrata</taxon>
        <taxon>Euteleostomi</taxon>
        <taxon>Archelosauria</taxon>
        <taxon>Archosauria</taxon>
        <taxon>Dinosauria</taxon>
        <taxon>Saurischia</taxon>
        <taxon>Theropoda</taxon>
        <taxon>Coelurosauria</taxon>
        <taxon>Aves</taxon>
        <taxon>Neognathae</taxon>
        <taxon>Neoaves</taxon>
        <taxon>Telluraves</taxon>
        <taxon>Australaves</taxon>
        <taxon>Falconiformes</taxon>
        <taxon>Falconidae</taxon>
        <taxon>Falco</taxon>
    </lineage>
</organism>
<dbReference type="PANTHER" id="PTHR21683:SF3">
    <property type="entry name" value="CILIA AND FLAGELLA ASSOCIATED PROTEIN 100"/>
    <property type="match status" value="1"/>
</dbReference>
<evidence type="ECO:0000256" key="2">
    <source>
        <dbReference type="SAM" id="Coils"/>
    </source>
</evidence>
<dbReference type="Proteomes" id="UP000694562">
    <property type="component" value="Unplaced"/>
</dbReference>
<evidence type="ECO:0000256" key="1">
    <source>
        <dbReference type="ARBA" id="ARBA00023054"/>
    </source>
</evidence>
<dbReference type="OrthoDB" id="10264063at2759"/>
<accession>A0A8C4UIU7</accession>
<feature type="compositionally biased region" description="Polar residues" evidence="3">
    <location>
        <begin position="19"/>
        <end position="34"/>
    </location>
</feature>
<keyword evidence="6" id="KW-1185">Reference proteome</keyword>
<evidence type="ECO:0000259" key="4">
    <source>
        <dbReference type="Pfam" id="PF13863"/>
    </source>
</evidence>
<protein>
    <submittedName>
        <fullName evidence="5">Cilia and flagella associated protein 100</fullName>
    </submittedName>
</protein>
<feature type="coiled-coil region" evidence="2">
    <location>
        <begin position="158"/>
        <end position="185"/>
    </location>
</feature>
<sequence length="629" mass="73434">MVFPGPGSKMPSPHRESTPRSLSSKSGTQTQLVLSESPEEDEENSMKNPFTIPPDIRSIREEERRKVKAERERMKTRKIHEKITYSTKIKAKQKGFRKALQKEEEEVRKQVTNEERLKTLQQSLSWKMAFNKEYPLEKETFHDYINDRREIFLLEYAIAIKRDEIQRMEDIAKDEERKLEKAEYYLEKDVAMFDEFLKENYKNSVQALKINEKETTTKTKKIREIQMITSQIENLQSDIAKLKNTLQEYRTYRDFLYQLSPKEWQEKHRTKHRTKEKDLKAASKATEESALPPTTAERGECQGRAAPSSLGRRPGLGVHLFLPPGLTARTNAAALHSASYIDVPSSLLSSESLDFRSLPEIKPQHRNFLKPLLTRKLSPLEDAESETCSDEDELQAPELYFTDPQQLLSIFAEMEEENLSFIQNSKEIEESLDKIQHTFITTHESTEKKLAELKQQVAALKSSITKEEEKIAELELKVRLFYPRESETDVQDQILTSLNKKVLEVYCHCTGESEANLQTLQMLMVIEKQLYDLLDNLEKIPPEKLEQAQKAKKKQWRIRLREEKLRQQKQHQEEKLQRILDRSQATILKVSAVIHLNSPLQRGWGYLNIKFLRAECYQGLCIAGWGWHP</sequence>
<dbReference type="PANTHER" id="PTHR21683">
    <property type="entry name" value="COILED-COIL DOMAIN-CONTAINING PROTEIN 42 LIKE-2-LIKE-RELATED"/>
    <property type="match status" value="1"/>
</dbReference>
<dbReference type="InterPro" id="IPR025252">
    <property type="entry name" value="DUF4200"/>
</dbReference>
<feature type="domain" description="DUF4200" evidence="4">
    <location>
        <begin position="144"/>
        <end position="262"/>
    </location>
</feature>
<feature type="region of interest" description="Disordered" evidence="3">
    <location>
        <begin position="1"/>
        <end position="74"/>
    </location>
</feature>
<proteinExistence type="predicted"/>
<evidence type="ECO:0000313" key="5">
    <source>
        <dbReference type="Ensembl" id="ENSFTIP00000013801.1"/>
    </source>
</evidence>
<feature type="region of interest" description="Disordered" evidence="3">
    <location>
        <begin position="266"/>
        <end position="314"/>
    </location>
</feature>
<dbReference type="Ensembl" id="ENSFTIT00000014393.1">
    <property type="protein sequence ID" value="ENSFTIP00000013801.1"/>
    <property type="gene ID" value="ENSFTIG00000009174.1"/>
</dbReference>
<keyword evidence="1 2" id="KW-0175">Coiled coil</keyword>
<dbReference type="Pfam" id="PF13863">
    <property type="entry name" value="DUF4200"/>
    <property type="match status" value="1"/>
</dbReference>
<dbReference type="GO" id="GO:0005856">
    <property type="term" value="C:cytoskeleton"/>
    <property type="evidence" value="ECO:0007669"/>
    <property type="project" value="UniProtKB-ARBA"/>
</dbReference>
<evidence type="ECO:0000313" key="6">
    <source>
        <dbReference type="Proteomes" id="UP000694562"/>
    </source>
</evidence>
<feature type="compositionally biased region" description="Basic and acidic residues" evidence="3">
    <location>
        <begin position="275"/>
        <end position="287"/>
    </location>
</feature>
<reference evidence="5" key="2">
    <citation type="submission" date="2025-09" db="UniProtKB">
        <authorList>
            <consortium name="Ensembl"/>
        </authorList>
    </citation>
    <scope>IDENTIFICATION</scope>
</reference>
<dbReference type="InterPro" id="IPR051147">
    <property type="entry name" value="CFAP_domain-containing"/>
</dbReference>
<dbReference type="OMA" id="AWKLSMT"/>
<name>A0A8C4UIU7_FALTI</name>